<evidence type="ECO:0000256" key="2">
    <source>
        <dbReference type="SAM" id="MobiDB-lite"/>
    </source>
</evidence>
<evidence type="ECO:0000313" key="4">
    <source>
        <dbReference type="EMBL" id="APZ33904.1"/>
    </source>
</evidence>
<protein>
    <recommendedName>
        <fullName evidence="3">Xylose isomerase-like TIM barrel domain-containing protein</fullName>
    </recommendedName>
</protein>
<dbReference type="InterPro" id="IPR050312">
    <property type="entry name" value="IolE/XylAMocC-like"/>
</dbReference>
<keyword evidence="5" id="KW-1185">Reference proteome</keyword>
<dbReference type="PANTHER" id="PTHR12110">
    <property type="entry name" value="HYDROXYPYRUVATE ISOMERASE"/>
    <property type="match status" value="1"/>
</dbReference>
<feature type="domain" description="Xylose isomerase-like TIM barrel" evidence="3">
    <location>
        <begin position="41"/>
        <end position="247"/>
    </location>
</feature>
<dbReference type="Pfam" id="PF01261">
    <property type="entry name" value="AP_endonuc_2"/>
    <property type="match status" value="1"/>
</dbReference>
<dbReference type="Proteomes" id="UP000187185">
    <property type="component" value="Chromosome"/>
</dbReference>
<dbReference type="Gene3D" id="3.20.20.150">
    <property type="entry name" value="Divalent-metal-dependent TIM barrel enzymes"/>
    <property type="match status" value="1"/>
</dbReference>
<keyword evidence="1" id="KW-0119">Carbohydrate metabolism</keyword>
<dbReference type="EMBL" id="CP018762">
    <property type="protein sequence ID" value="APZ33904.1"/>
    <property type="molecule type" value="Genomic_DNA"/>
</dbReference>
<accession>A0A1P8U729</accession>
<feature type="region of interest" description="Disordered" evidence="2">
    <location>
        <begin position="1"/>
        <end position="21"/>
    </location>
</feature>
<dbReference type="KEGG" id="maur:BOH66_06270"/>
<dbReference type="AlphaFoldDB" id="A0A1P8U729"/>
<dbReference type="STRING" id="36805.BOH66_06270"/>
<feature type="compositionally biased region" description="Polar residues" evidence="2">
    <location>
        <begin position="11"/>
        <end position="20"/>
    </location>
</feature>
<sequence length="294" mass="30975">MNVNEHDARPQSPSGTTGSNREMGIAYLTLAPLPAPEAVTVASEAGADFLGVRVKPFNANDPSLDMEPRSRTLRETATRLGDTGLHVLDIEFVLLDETIRRDDWLPALESGAFLGASLLSVAISDSDRSRALDNLAALTADAAAHGIRPALEPISYQRLSTLSEALSAARATGSAVLVDPLHLTRAHTPFDTVADVEADLFPVLQLCDAPADAPGDGGILALSTESRSNRLPVGAGELPLAKFVRFAPPSIPVSVEVPNTALRERMSDVDFVAVNLRAARDLLATLASATGEQS</sequence>
<dbReference type="PANTHER" id="PTHR12110:SF48">
    <property type="entry name" value="BLL3656 PROTEIN"/>
    <property type="match status" value="1"/>
</dbReference>
<dbReference type="SUPFAM" id="SSF51658">
    <property type="entry name" value="Xylose isomerase-like"/>
    <property type="match status" value="1"/>
</dbReference>
<evidence type="ECO:0000259" key="3">
    <source>
        <dbReference type="Pfam" id="PF01261"/>
    </source>
</evidence>
<name>A0A1P8U729_9MICO</name>
<dbReference type="RefSeq" id="WP_076690220.1">
    <property type="nucleotide sequence ID" value="NZ_CP018762.1"/>
</dbReference>
<organism evidence="4 5">
    <name type="scientific">Microbacterium aurum</name>
    <dbReference type="NCBI Taxonomy" id="36805"/>
    <lineage>
        <taxon>Bacteria</taxon>
        <taxon>Bacillati</taxon>
        <taxon>Actinomycetota</taxon>
        <taxon>Actinomycetes</taxon>
        <taxon>Micrococcales</taxon>
        <taxon>Microbacteriaceae</taxon>
        <taxon>Microbacterium</taxon>
    </lineage>
</organism>
<gene>
    <name evidence="4" type="ORF">BOH66_06270</name>
</gene>
<dbReference type="InterPro" id="IPR013022">
    <property type="entry name" value="Xyl_isomerase-like_TIM-brl"/>
</dbReference>
<reference evidence="4 5" key="1">
    <citation type="submission" date="2016-12" db="EMBL/GenBank/DDBJ databases">
        <title>Complete genome sequence of Microbacterium aurum KACC 15219.</title>
        <authorList>
            <person name="Jung Y."/>
            <person name="Shin J.-H."/>
            <person name="Lee Y.-J."/>
            <person name="Yi H."/>
            <person name="Bahn Y.-S."/>
            <person name="Kim J.F."/>
            <person name="Lee D.-W."/>
        </authorList>
    </citation>
    <scope>NUCLEOTIDE SEQUENCE [LARGE SCALE GENOMIC DNA]</scope>
    <source>
        <strain evidence="4 5">KACC 15219</strain>
    </source>
</reference>
<evidence type="ECO:0000256" key="1">
    <source>
        <dbReference type="ARBA" id="ARBA00023277"/>
    </source>
</evidence>
<dbReference type="OrthoDB" id="9780241at2"/>
<dbReference type="InterPro" id="IPR036237">
    <property type="entry name" value="Xyl_isomerase-like_sf"/>
</dbReference>
<evidence type="ECO:0000313" key="5">
    <source>
        <dbReference type="Proteomes" id="UP000187185"/>
    </source>
</evidence>
<proteinExistence type="predicted"/>